<dbReference type="EMBL" id="MU794977">
    <property type="protein sequence ID" value="KAJ3814059.1"/>
    <property type="molecule type" value="Genomic_DNA"/>
</dbReference>
<dbReference type="Proteomes" id="UP001163835">
    <property type="component" value="Unassembled WGS sequence"/>
</dbReference>
<organism evidence="1 2">
    <name type="scientific">Lentinula aff. lateritia</name>
    <dbReference type="NCBI Taxonomy" id="2804960"/>
    <lineage>
        <taxon>Eukaryota</taxon>
        <taxon>Fungi</taxon>
        <taxon>Dikarya</taxon>
        <taxon>Basidiomycota</taxon>
        <taxon>Agaricomycotina</taxon>
        <taxon>Agaricomycetes</taxon>
        <taxon>Agaricomycetidae</taxon>
        <taxon>Agaricales</taxon>
        <taxon>Marasmiineae</taxon>
        <taxon>Omphalotaceae</taxon>
        <taxon>Lentinula</taxon>
    </lineage>
</organism>
<accession>A0ACC1UAF4</accession>
<protein>
    <submittedName>
        <fullName evidence="1">Uncharacterized protein</fullName>
    </submittedName>
</protein>
<evidence type="ECO:0000313" key="1">
    <source>
        <dbReference type="EMBL" id="KAJ3814059.1"/>
    </source>
</evidence>
<reference evidence="1" key="1">
    <citation type="submission" date="2022-09" db="EMBL/GenBank/DDBJ databases">
        <title>A Global Phylogenomic Analysis of the Shiitake Genus Lentinula.</title>
        <authorList>
            <consortium name="DOE Joint Genome Institute"/>
            <person name="Sierra-Patev S."/>
            <person name="Min B."/>
            <person name="Naranjo-Ortiz M."/>
            <person name="Looney B."/>
            <person name="Konkel Z."/>
            <person name="Slot J.C."/>
            <person name="Sakamoto Y."/>
            <person name="Steenwyk J.L."/>
            <person name="Rokas A."/>
            <person name="Carro J."/>
            <person name="Camarero S."/>
            <person name="Ferreira P."/>
            <person name="Molpeceres G."/>
            <person name="Ruiz-Duenas F.J."/>
            <person name="Serrano A."/>
            <person name="Henrissat B."/>
            <person name="Drula E."/>
            <person name="Hughes K.W."/>
            <person name="Mata J.L."/>
            <person name="Ishikawa N.K."/>
            <person name="Vargas-Isla R."/>
            <person name="Ushijima S."/>
            <person name="Smith C.A."/>
            <person name="Ahrendt S."/>
            <person name="Andreopoulos W."/>
            <person name="He G."/>
            <person name="Labutti K."/>
            <person name="Lipzen A."/>
            <person name="Ng V."/>
            <person name="Riley R."/>
            <person name="Sandor L."/>
            <person name="Barry K."/>
            <person name="Martinez A.T."/>
            <person name="Xiao Y."/>
            <person name="Gibbons J.G."/>
            <person name="Terashima K."/>
            <person name="Grigoriev I.V."/>
            <person name="Hibbett D.S."/>
        </authorList>
    </citation>
    <scope>NUCLEOTIDE SEQUENCE</scope>
    <source>
        <strain evidence="1">TMI1499</strain>
    </source>
</reference>
<evidence type="ECO:0000313" key="2">
    <source>
        <dbReference type="Proteomes" id="UP001163835"/>
    </source>
</evidence>
<comment type="caution">
    <text evidence="1">The sequence shown here is derived from an EMBL/GenBank/DDBJ whole genome shotgun (WGS) entry which is preliminary data.</text>
</comment>
<name>A0ACC1UAF4_9AGAR</name>
<keyword evidence="2" id="KW-1185">Reference proteome</keyword>
<sequence>MARLHTQATLTPLPFYRHPRAYNRTNTRSNTTSRNRTRGPKSLALSHKAASAARSNLVQSMRRTLQPILKTLPQPFDVPARSYSPENRLDRALTLNYGDQTPERFGLVDGDLDVAVGESTGYPEHDYYRGDNRASKYDDYWESTMTPTLFMKPLTRSCHASIFVNAIKPSPNPSDLLRPPVVGAGQEIHLSEVRRSTLSESGYGESNVVVEPPSDDEDVDGDDEEVDDGYFAEEEEEDWILFSHGGNVTWQQNPEEIVLKTNLIET</sequence>
<proteinExistence type="predicted"/>
<gene>
    <name evidence="1" type="ORF">F5876DRAFT_62635</name>
</gene>